<dbReference type="CDD" id="cd08946">
    <property type="entry name" value="SDR_e"/>
    <property type="match status" value="1"/>
</dbReference>
<dbReference type="Pfam" id="PF01370">
    <property type="entry name" value="Epimerase"/>
    <property type="match status" value="1"/>
</dbReference>
<evidence type="ECO:0000259" key="4">
    <source>
        <dbReference type="Pfam" id="PF01370"/>
    </source>
</evidence>
<feature type="domain" description="NAD-dependent epimerase/dehydratase" evidence="4">
    <location>
        <begin position="27"/>
        <end position="187"/>
    </location>
</feature>
<dbReference type="InterPro" id="IPR036291">
    <property type="entry name" value="NAD(P)-bd_dom_sf"/>
</dbReference>
<dbReference type="PANTHER" id="PTHR43103">
    <property type="entry name" value="NUCLEOSIDE-DIPHOSPHATE-SUGAR EPIMERASE"/>
    <property type="match status" value="1"/>
</dbReference>
<evidence type="ECO:0000256" key="3">
    <source>
        <dbReference type="ARBA" id="ARBA00023027"/>
    </source>
</evidence>
<dbReference type="PANTHER" id="PTHR43103:SF5">
    <property type="entry name" value="4-EPIMERASE, PUTATIVE (AFU_ORTHOLOGUE AFUA_7G00360)-RELATED"/>
    <property type="match status" value="1"/>
</dbReference>
<comment type="similarity">
    <text evidence="1">Belongs to the NAD(P)-dependent epimerase/dehydratase family.</text>
</comment>
<organism evidence="5 6">
    <name type="scientific">Nitratireductor thuwali</name>
    <dbReference type="NCBI Taxonomy" id="2267699"/>
    <lineage>
        <taxon>Bacteria</taxon>
        <taxon>Pseudomonadati</taxon>
        <taxon>Pseudomonadota</taxon>
        <taxon>Alphaproteobacteria</taxon>
        <taxon>Hyphomicrobiales</taxon>
        <taxon>Phyllobacteriaceae</taxon>
        <taxon>Nitratireductor</taxon>
    </lineage>
</organism>
<evidence type="ECO:0000256" key="2">
    <source>
        <dbReference type="ARBA" id="ARBA00023002"/>
    </source>
</evidence>
<dbReference type="RefSeq" id="WP_338528882.1">
    <property type="nucleotide sequence ID" value="NZ_CP030941.1"/>
</dbReference>
<dbReference type="Gene3D" id="3.40.50.720">
    <property type="entry name" value="NAD(P)-binding Rossmann-like Domain"/>
    <property type="match status" value="1"/>
</dbReference>
<dbReference type="InterPro" id="IPR001509">
    <property type="entry name" value="Epimerase_deHydtase"/>
</dbReference>
<dbReference type="GO" id="GO:0050388">
    <property type="term" value="F:uronate dehydrogenase activity"/>
    <property type="evidence" value="ECO:0007669"/>
    <property type="project" value="UniProtKB-EC"/>
</dbReference>
<keyword evidence="2 5" id="KW-0560">Oxidoreductase</keyword>
<dbReference type="SUPFAM" id="SSF51735">
    <property type="entry name" value="NAD(P)-binding Rossmann-fold domains"/>
    <property type="match status" value="1"/>
</dbReference>
<keyword evidence="3" id="KW-0520">NAD</keyword>
<gene>
    <name evidence="5" type="primary">udh</name>
    <name evidence="5" type="ORF">NTH_00910</name>
</gene>
<accession>A0ABY5MEI6</accession>
<sequence>MANLDELTENPEADTAYPPILRSDKRIAITGGSGRIGTALRNALAGKVANIKIVDKARPDRLGPGETWEQVEISDHAELSRSLVDVDAVVHLAAHPNERNIEDILRVNVLGTHNVLEAARRNGIERVVFGSSSHVVGFYPRQTRIADTDPMRPDSLYGLSKCWGELEAGLYYDKFGIRTLNIRIGNAGERPADARALNIWVSARDLAQLVLIGLEHPDITCTTVFGVSRVPSNWWNNSTATELGYRPADTAEAIAGPESEQELPSPLPQIAEYFQGGRFCVIDHDGKMRQRRP</sequence>
<proteinExistence type="inferred from homology"/>
<dbReference type="EMBL" id="CP030941">
    <property type="protein sequence ID" value="UUP16463.1"/>
    <property type="molecule type" value="Genomic_DNA"/>
</dbReference>
<protein>
    <submittedName>
        <fullName evidence="5">Uronate dehydrogenase</fullName>
        <ecNumber evidence="5">1.1.1.203</ecNumber>
    </submittedName>
</protein>
<keyword evidence="6" id="KW-1185">Reference proteome</keyword>
<evidence type="ECO:0000313" key="5">
    <source>
        <dbReference type="EMBL" id="UUP16463.1"/>
    </source>
</evidence>
<evidence type="ECO:0000256" key="1">
    <source>
        <dbReference type="ARBA" id="ARBA00007637"/>
    </source>
</evidence>
<name>A0ABY5MEI6_9HYPH</name>
<reference evidence="5 6" key="1">
    <citation type="submission" date="2018-07" db="EMBL/GenBank/DDBJ databases">
        <title>Genome sequence of Nitratireductor thuwali#1536.</title>
        <authorList>
            <person name="Michoud G."/>
            <person name="Merlino G."/>
            <person name="Sefrji F.O."/>
            <person name="Daffonchio D."/>
        </authorList>
    </citation>
    <scope>NUCLEOTIDE SEQUENCE [LARGE SCALE GENOMIC DNA]</scope>
    <source>
        <strain evidence="6">Nit1536</strain>
    </source>
</reference>
<evidence type="ECO:0000313" key="6">
    <source>
        <dbReference type="Proteomes" id="UP001342418"/>
    </source>
</evidence>
<dbReference type="EC" id="1.1.1.203" evidence="5"/>
<dbReference type="Proteomes" id="UP001342418">
    <property type="component" value="Chromosome"/>
</dbReference>